<reference evidence="1" key="1">
    <citation type="submission" date="2019-05" db="EMBL/GenBank/DDBJ databases">
        <title>Metatranscriptomic reconstruction reveals RNA viruses with the potential to shape carbon cycling in soil.</title>
        <authorList>
            <person name="Starr E.P."/>
            <person name="Nuccio E."/>
            <person name="Pett-Ridge J."/>
            <person name="Banfield J.F."/>
            <person name="Firestone M.K."/>
        </authorList>
    </citation>
    <scope>NUCLEOTIDE SEQUENCE</scope>
    <source>
        <strain evidence="1">H3_Bulk_42_scaffold_342</strain>
    </source>
</reference>
<name>A0A514D002_9VIRU</name>
<protein>
    <submittedName>
        <fullName evidence="1">Uncharacterized protein</fullName>
    </submittedName>
</protein>
<gene>
    <name evidence="1" type="ORF">H3Bulk42342_000002</name>
</gene>
<sequence length="117" mass="12628">MYSDPVDIVIDGATIHLPRVGMGSGTATYQNPDGTYALTITQTATKADRRRHQLRLDVKKVVTDPLTSQQDYDSSSILVSIDRPSFGFSVGDVDALMTGIKTLLSTAFVTKLYGGES</sequence>
<dbReference type="Gene3D" id="2.40.160.220">
    <property type="match status" value="1"/>
</dbReference>
<organism evidence="1">
    <name type="scientific">Leviviridae sp</name>
    <dbReference type="NCBI Taxonomy" id="2027243"/>
    <lineage>
        <taxon>Viruses</taxon>
        <taxon>Riboviria</taxon>
        <taxon>Orthornavirae</taxon>
        <taxon>Lenarviricota</taxon>
        <taxon>Leviviricetes</taxon>
        <taxon>Norzivirales</taxon>
        <taxon>Fiersviridae</taxon>
    </lineage>
</organism>
<dbReference type="EMBL" id="MN033049">
    <property type="protein sequence ID" value="QDH86942.1"/>
    <property type="molecule type" value="Genomic_RNA"/>
</dbReference>
<evidence type="ECO:0000313" key="1">
    <source>
        <dbReference type="EMBL" id="QDH86942.1"/>
    </source>
</evidence>
<accession>A0A514D002</accession>
<proteinExistence type="predicted"/>